<dbReference type="Proteomes" id="UP001219525">
    <property type="component" value="Unassembled WGS sequence"/>
</dbReference>
<organism evidence="2 3">
    <name type="scientific">Mycena pura</name>
    <dbReference type="NCBI Taxonomy" id="153505"/>
    <lineage>
        <taxon>Eukaryota</taxon>
        <taxon>Fungi</taxon>
        <taxon>Dikarya</taxon>
        <taxon>Basidiomycota</taxon>
        <taxon>Agaricomycotina</taxon>
        <taxon>Agaricomycetes</taxon>
        <taxon>Agaricomycetidae</taxon>
        <taxon>Agaricales</taxon>
        <taxon>Marasmiineae</taxon>
        <taxon>Mycenaceae</taxon>
        <taxon>Mycena</taxon>
    </lineage>
</organism>
<proteinExistence type="predicted"/>
<dbReference type="AlphaFoldDB" id="A0AAD6UYP3"/>
<evidence type="ECO:0000256" key="1">
    <source>
        <dbReference type="SAM" id="MobiDB-lite"/>
    </source>
</evidence>
<reference evidence="2" key="1">
    <citation type="submission" date="2023-03" db="EMBL/GenBank/DDBJ databases">
        <title>Massive genome expansion in bonnet fungi (Mycena s.s.) driven by repeated elements and novel gene families across ecological guilds.</title>
        <authorList>
            <consortium name="Lawrence Berkeley National Laboratory"/>
            <person name="Harder C.B."/>
            <person name="Miyauchi S."/>
            <person name="Viragh M."/>
            <person name="Kuo A."/>
            <person name="Thoen E."/>
            <person name="Andreopoulos B."/>
            <person name="Lu D."/>
            <person name="Skrede I."/>
            <person name="Drula E."/>
            <person name="Henrissat B."/>
            <person name="Morin E."/>
            <person name="Kohler A."/>
            <person name="Barry K."/>
            <person name="LaButti K."/>
            <person name="Morin E."/>
            <person name="Salamov A."/>
            <person name="Lipzen A."/>
            <person name="Mereny Z."/>
            <person name="Hegedus B."/>
            <person name="Baldrian P."/>
            <person name="Stursova M."/>
            <person name="Weitz H."/>
            <person name="Taylor A."/>
            <person name="Grigoriev I.V."/>
            <person name="Nagy L.G."/>
            <person name="Martin F."/>
            <person name="Kauserud H."/>
        </authorList>
    </citation>
    <scope>NUCLEOTIDE SEQUENCE</scope>
    <source>
        <strain evidence="2">9144</strain>
    </source>
</reference>
<gene>
    <name evidence="2" type="ORF">GGX14DRAFT_573554</name>
</gene>
<sequence>MKDATVASREILRQTVYAVSHDFAPMNTLHGFTLLTESDRYVIKLHQSLWPTPTSSPPAALMACEPLGLTKCIDVWTDGEGNAEGGVDVMNVDDNNSEPSPRPGPPQLVRFIDLDKHHPIVIRDEYQVFMTHAQQVEKRRRRFFLTGHPGIGKSSFSAFVVAANAFRRQERGGMLLPLLAACSRPAGVQKFITSEDESSLSSDPDIIAVVKTSWVLIDVDSDGHADAMDWYPEPWVKPCAGLVWTSSPRQKRLQMFTAHCIASVWYMKAWNQGEIAFVTKREKKDAAEVEARLCLTGPVAQTLFSDEARASTTDIDDVIKGSFTIGLFHSVLSLKDTHEEASHQMFLLGPTEIWDEDGVHHLNRIEPTAIFLSSYIAGRTPELVVEVEDDLRKRLAYTFNSTTTCEAASELMEGILHQELRRGPVYPFGVGGHGLSILTLIGQANDLIFDAPVTLPLYLRPKSRNFAVDSIVVTDTVIWLVQSTMFDRQSLIFKSLLSILLRLEIQGIRVDGVRLVYCLIGTNGWCVEKAAHSAAEKLEALKATTEVPVNQERELGQNAKVVDRLLPKFDIEGYSFANLKALTLVWPPTTEI</sequence>
<protein>
    <submittedName>
        <fullName evidence="2">Uncharacterized protein</fullName>
    </submittedName>
</protein>
<evidence type="ECO:0000313" key="3">
    <source>
        <dbReference type="Proteomes" id="UP001219525"/>
    </source>
</evidence>
<dbReference type="EMBL" id="JARJCW010000073">
    <property type="protein sequence ID" value="KAJ7198317.1"/>
    <property type="molecule type" value="Genomic_DNA"/>
</dbReference>
<feature type="region of interest" description="Disordered" evidence="1">
    <location>
        <begin position="84"/>
        <end position="105"/>
    </location>
</feature>
<name>A0AAD6UYP3_9AGAR</name>
<keyword evidence="3" id="KW-1185">Reference proteome</keyword>
<evidence type="ECO:0000313" key="2">
    <source>
        <dbReference type="EMBL" id="KAJ7198317.1"/>
    </source>
</evidence>
<accession>A0AAD6UYP3</accession>
<comment type="caution">
    <text evidence="2">The sequence shown here is derived from an EMBL/GenBank/DDBJ whole genome shotgun (WGS) entry which is preliminary data.</text>
</comment>